<dbReference type="CDD" id="cd02440">
    <property type="entry name" value="AdoMet_MTases"/>
    <property type="match status" value="1"/>
</dbReference>
<keyword evidence="2" id="KW-1185">Reference proteome</keyword>
<evidence type="ECO:0000313" key="2">
    <source>
        <dbReference type="Proteomes" id="UP000663859"/>
    </source>
</evidence>
<dbReference type="SUPFAM" id="SSF53335">
    <property type="entry name" value="S-adenosyl-L-methionine-dependent methyltransferases"/>
    <property type="match status" value="1"/>
</dbReference>
<protein>
    <submittedName>
        <fullName evidence="1">4-mercaptohistidine N1-methyltransferase</fullName>
    </submittedName>
</protein>
<dbReference type="Gene3D" id="3.40.50.150">
    <property type="entry name" value="Vaccinia Virus protein VP39"/>
    <property type="match status" value="1"/>
</dbReference>
<comment type="caution">
    <text evidence="1">The sequence shown here is derived from an EMBL/GenBank/DDBJ whole genome shotgun (WGS) entry which is preliminary data.</text>
</comment>
<proteinExistence type="predicted"/>
<evidence type="ECO:0000313" key="1">
    <source>
        <dbReference type="EMBL" id="CAF0692906.1"/>
    </source>
</evidence>
<dbReference type="AlphaFoldDB" id="A0A8J2BLD1"/>
<name>A0A8J2BLD1_9BACT</name>
<organism evidence="1 2">
    <name type="scientific">Candidatus Methylacidithermus pantelleriae</name>
    <dbReference type="NCBI Taxonomy" id="2744239"/>
    <lineage>
        <taxon>Bacteria</taxon>
        <taxon>Pseudomonadati</taxon>
        <taxon>Verrucomicrobiota</taxon>
        <taxon>Methylacidiphilae</taxon>
        <taxon>Methylacidiphilales</taxon>
        <taxon>Methylacidiphilaceae</taxon>
        <taxon>Candidatus Methylacidithermus</taxon>
    </lineage>
</organism>
<reference evidence="1" key="1">
    <citation type="submission" date="2021-02" db="EMBL/GenBank/DDBJ databases">
        <authorList>
            <person name="Cremers G."/>
            <person name="Picone N."/>
        </authorList>
    </citation>
    <scope>NUCLEOTIDE SEQUENCE</scope>
    <source>
        <strain evidence="1">PQ17</strain>
    </source>
</reference>
<gene>
    <name evidence="1" type="ORF">MPNT_130006</name>
</gene>
<dbReference type="Proteomes" id="UP000663859">
    <property type="component" value="Unassembled WGS sequence"/>
</dbReference>
<dbReference type="NCBIfam" id="TIGR04345">
    <property type="entry name" value="ovoA_Cterm"/>
    <property type="match status" value="1"/>
</dbReference>
<dbReference type="Pfam" id="PF13489">
    <property type="entry name" value="Methyltransf_23"/>
    <property type="match status" value="1"/>
</dbReference>
<sequence>MEEFYETQLALGQYLLFHYGPPSLQLPYPFGPRDSLDFPARCVREVVAELPLSENARGCDVGCAVGRSAFELGRFCREVVALDRSRVFIEAACRLQEEGKLEAPILVEGDQTEKVEFCVPPELDRQRVRFVCGDALELLPRLGQFDLVVAWNLLDRVQDPGLLLVQLERAVEPGGWLALSSPYTWLCTYTPKEKWLVPGFGELQKRLGVSLELVQRKDLPFLLREHVRKYQWCVAEVTVWHKPKGAPR</sequence>
<dbReference type="EMBL" id="CAJNOB010000005">
    <property type="protein sequence ID" value="CAF0692906.1"/>
    <property type="molecule type" value="Genomic_DNA"/>
</dbReference>
<dbReference type="InterPro" id="IPR029063">
    <property type="entry name" value="SAM-dependent_MTases_sf"/>
</dbReference>
<dbReference type="PANTHER" id="PTHR45445:SF2">
    <property type="entry name" value="METHYLTRANSFERASE TYPE 11 DOMAIN-CONTAINING PROTEIN"/>
    <property type="match status" value="1"/>
</dbReference>
<dbReference type="RefSeq" id="WP_174582838.1">
    <property type="nucleotide sequence ID" value="NZ_CAJNOB010000005.1"/>
</dbReference>
<dbReference type="PANTHER" id="PTHR45445">
    <property type="match status" value="1"/>
</dbReference>
<accession>A0A8J2BLD1</accession>
<dbReference type="InterPro" id="IPR027625">
    <property type="entry name" value="OvoA_Cterm"/>
</dbReference>